<sequence length="97" mass="10281">ESRHASPGTPRRLGGRGLRPDDHRGACRSVAVVGPHGPCQPGVRLLRLPHRRRRADRPAGGVPPGLAAPLRPRRAAHRPPARGSRGGLGRDGLRRGG</sequence>
<feature type="compositionally biased region" description="Basic residues" evidence="1">
    <location>
        <begin position="71"/>
        <end position="80"/>
    </location>
</feature>
<organism evidence="2">
    <name type="scientific">uncultured Nocardioidaceae bacterium</name>
    <dbReference type="NCBI Taxonomy" id="253824"/>
    <lineage>
        <taxon>Bacteria</taxon>
        <taxon>Bacillati</taxon>
        <taxon>Actinomycetota</taxon>
        <taxon>Actinomycetes</taxon>
        <taxon>Propionibacteriales</taxon>
        <taxon>Nocardioidaceae</taxon>
        <taxon>environmental samples</taxon>
    </lineage>
</organism>
<reference evidence="2" key="1">
    <citation type="submission" date="2020-02" db="EMBL/GenBank/DDBJ databases">
        <authorList>
            <person name="Meier V. D."/>
        </authorList>
    </citation>
    <scope>NUCLEOTIDE SEQUENCE</scope>
    <source>
        <strain evidence="2">AVDCRST_MAG34</strain>
    </source>
</reference>
<name>A0A6J4M8M0_9ACTN</name>
<evidence type="ECO:0000256" key="1">
    <source>
        <dbReference type="SAM" id="MobiDB-lite"/>
    </source>
</evidence>
<gene>
    <name evidence="2" type="ORF">AVDCRST_MAG34-1875</name>
</gene>
<feature type="non-terminal residue" evidence="2">
    <location>
        <position position="1"/>
    </location>
</feature>
<dbReference type="AlphaFoldDB" id="A0A6J4M8M0"/>
<feature type="compositionally biased region" description="Low complexity" evidence="1">
    <location>
        <begin position="58"/>
        <end position="70"/>
    </location>
</feature>
<accession>A0A6J4M8M0</accession>
<dbReference type="EMBL" id="CADCUI010000040">
    <property type="protein sequence ID" value="CAA9352665.1"/>
    <property type="molecule type" value="Genomic_DNA"/>
</dbReference>
<feature type="non-terminal residue" evidence="2">
    <location>
        <position position="97"/>
    </location>
</feature>
<protein>
    <submittedName>
        <fullName evidence="2">Uncharacterized protein</fullName>
    </submittedName>
</protein>
<evidence type="ECO:0000313" key="2">
    <source>
        <dbReference type="EMBL" id="CAA9352665.1"/>
    </source>
</evidence>
<proteinExistence type="predicted"/>
<feature type="region of interest" description="Disordered" evidence="1">
    <location>
        <begin position="1"/>
        <end position="97"/>
    </location>
</feature>